<protein>
    <submittedName>
        <fullName evidence="1">Uncharacterized protein</fullName>
    </submittedName>
</protein>
<sequence>MLRLRSYVLTHLISYPSASPISSLHGLLSTTAPAPAPPISASPAFAVEDYLVATCGLTRAQAFKASTKLSHIKSPSKPDAVLSYLAGLGLSGGDVAKVVAKDPRFLCISVERTMAPVVSGLTGLGLSHSEIARLVSFAGVSFRSRSMVSRLQYYQHLFGSFENLLLVLRRNAYLLSLDLQGTAKPTIALLRECGLDACDIAKLCVRLPRLLTTKLERVRAMVACAEGLGVPRDSGMFSEALRAVAFLGEKKIAAKLEHLKDTLGWSDAEVGTAVCKAPMLLRASKDRMQRLSEFLISEVGLEPTYVAHRPALLTYSLEGRIRPRYCVFKFLKENGLLHHDRDYYAAFMVTEKVFVKKYISPHSESAPHLAEDYAAACRGEVPAIFRLT</sequence>
<accession>A0ACD5TCE0</accession>
<evidence type="ECO:0000313" key="1">
    <source>
        <dbReference type="EnsemblPlants" id="AVESA.00010b.r2.1AG0029370.1.CDS.1"/>
    </source>
</evidence>
<keyword evidence="2" id="KW-1185">Reference proteome</keyword>
<name>A0ACD5TCE0_AVESA</name>
<dbReference type="Proteomes" id="UP001732700">
    <property type="component" value="Chromosome 1A"/>
</dbReference>
<proteinExistence type="predicted"/>
<dbReference type="EnsemblPlants" id="AVESA.00010b.r2.1AG0029370.1">
    <property type="protein sequence ID" value="AVESA.00010b.r2.1AG0029370.1.CDS.1"/>
    <property type="gene ID" value="AVESA.00010b.r2.1AG0029370"/>
</dbReference>
<organism evidence="1 2">
    <name type="scientific">Avena sativa</name>
    <name type="common">Oat</name>
    <dbReference type="NCBI Taxonomy" id="4498"/>
    <lineage>
        <taxon>Eukaryota</taxon>
        <taxon>Viridiplantae</taxon>
        <taxon>Streptophyta</taxon>
        <taxon>Embryophyta</taxon>
        <taxon>Tracheophyta</taxon>
        <taxon>Spermatophyta</taxon>
        <taxon>Magnoliopsida</taxon>
        <taxon>Liliopsida</taxon>
        <taxon>Poales</taxon>
        <taxon>Poaceae</taxon>
        <taxon>BOP clade</taxon>
        <taxon>Pooideae</taxon>
        <taxon>Poodae</taxon>
        <taxon>Poeae</taxon>
        <taxon>Poeae Chloroplast Group 1 (Aveneae type)</taxon>
        <taxon>Aveninae</taxon>
        <taxon>Avena</taxon>
    </lineage>
</organism>
<reference evidence="1" key="2">
    <citation type="submission" date="2025-09" db="UniProtKB">
        <authorList>
            <consortium name="EnsemblPlants"/>
        </authorList>
    </citation>
    <scope>IDENTIFICATION</scope>
</reference>
<reference evidence="1" key="1">
    <citation type="submission" date="2021-05" db="EMBL/GenBank/DDBJ databases">
        <authorList>
            <person name="Scholz U."/>
            <person name="Mascher M."/>
            <person name="Fiebig A."/>
        </authorList>
    </citation>
    <scope>NUCLEOTIDE SEQUENCE [LARGE SCALE GENOMIC DNA]</scope>
</reference>
<evidence type="ECO:0000313" key="2">
    <source>
        <dbReference type="Proteomes" id="UP001732700"/>
    </source>
</evidence>